<evidence type="ECO:0000313" key="3">
    <source>
        <dbReference type="Proteomes" id="UP000828251"/>
    </source>
</evidence>
<organism evidence="2 3">
    <name type="scientific">Gossypium stocksii</name>
    <dbReference type="NCBI Taxonomy" id="47602"/>
    <lineage>
        <taxon>Eukaryota</taxon>
        <taxon>Viridiplantae</taxon>
        <taxon>Streptophyta</taxon>
        <taxon>Embryophyta</taxon>
        <taxon>Tracheophyta</taxon>
        <taxon>Spermatophyta</taxon>
        <taxon>Magnoliopsida</taxon>
        <taxon>eudicotyledons</taxon>
        <taxon>Gunneridae</taxon>
        <taxon>Pentapetalae</taxon>
        <taxon>rosids</taxon>
        <taxon>malvids</taxon>
        <taxon>Malvales</taxon>
        <taxon>Malvaceae</taxon>
        <taxon>Malvoideae</taxon>
        <taxon>Gossypium</taxon>
    </lineage>
</organism>
<keyword evidence="3" id="KW-1185">Reference proteome</keyword>
<sequence length="91" mass="10550">MLDPEWSHTQSRDSYHLNLGVDDYFPNSLGHRYHSEFLGSSFDIPNPISTMTFEIFSSLPLQHSTPPDTPPRSSEENVDHHKHSQHERRPP</sequence>
<evidence type="ECO:0000256" key="1">
    <source>
        <dbReference type="SAM" id="MobiDB-lite"/>
    </source>
</evidence>
<name>A0A9D3WFP8_9ROSI</name>
<dbReference type="AlphaFoldDB" id="A0A9D3WFP8"/>
<comment type="caution">
    <text evidence="2">The sequence shown here is derived from an EMBL/GenBank/DDBJ whole genome shotgun (WGS) entry which is preliminary data.</text>
</comment>
<dbReference type="Proteomes" id="UP000828251">
    <property type="component" value="Unassembled WGS sequence"/>
</dbReference>
<accession>A0A9D3WFP8</accession>
<protein>
    <submittedName>
        <fullName evidence="2">Uncharacterized protein</fullName>
    </submittedName>
</protein>
<proteinExistence type="predicted"/>
<reference evidence="2 3" key="1">
    <citation type="journal article" date="2021" name="Plant Biotechnol. J.">
        <title>Multi-omics assisted identification of the key and species-specific regulatory components of drought-tolerant mechanisms in Gossypium stocksii.</title>
        <authorList>
            <person name="Yu D."/>
            <person name="Ke L."/>
            <person name="Zhang D."/>
            <person name="Wu Y."/>
            <person name="Sun Y."/>
            <person name="Mei J."/>
            <person name="Sun J."/>
            <person name="Sun Y."/>
        </authorList>
    </citation>
    <scope>NUCLEOTIDE SEQUENCE [LARGE SCALE GENOMIC DNA]</scope>
    <source>
        <strain evidence="3">cv. E1</strain>
        <tissue evidence="2">Leaf</tissue>
    </source>
</reference>
<gene>
    <name evidence="2" type="ORF">J1N35_005645</name>
</gene>
<dbReference type="EMBL" id="JAIQCV010000002">
    <property type="protein sequence ID" value="KAH1122485.1"/>
    <property type="molecule type" value="Genomic_DNA"/>
</dbReference>
<feature type="region of interest" description="Disordered" evidence="1">
    <location>
        <begin position="59"/>
        <end position="91"/>
    </location>
</feature>
<feature type="compositionally biased region" description="Basic residues" evidence="1">
    <location>
        <begin position="80"/>
        <end position="91"/>
    </location>
</feature>
<evidence type="ECO:0000313" key="2">
    <source>
        <dbReference type="EMBL" id="KAH1122485.1"/>
    </source>
</evidence>